<dbReference type="GO" id="GO:0051536">
    <property type="term" value="F:iron-sulfur cluster binding"/>
    <property type="evidence" value="ECO:0007669"/>
    <property type="project" value="UniProtKB-KW"/>
</dbReference>
<dbReference type="Proteomes" id="UP000481852">
    <property type="component" value="Unassembled WGS sequence"/>
</dbReference>
<dbReference type="RefSeq" id="WP_154522418.1">
    <property type="nucleotide sequence ID" value="NZ_VULZ01000001.1"/>
</dbReference>
<dbReference type="PRINTS" id="PR00419">
    <property type="entry name" value="ADXRDTASE"/>
</dbReference>
<sequence>MINEHDFWPDEDGKPVDKEKEKMILKLATIITDRYAKKFTHTLNTKDPEYWMLDRILTKEEASFLLSFKKTRVPYSVDQLAKMNRMTNGEAKEMCIHLCVYGFLESVRRKEEPHEKMYDLPIFVPGIAEFMMMNDQLTTEHPELATFFNLMTQLPLGGITQMVPPGGAGIGMHVIPVEEAIQADNRSVSVEFISHWLKKYDKLSVGICTCRKQQRMRGEGSGEIEGEYCIGLGDLAEYSVDRHMGRYITYDEAMEIVQRAERKGYVHQITNIDGSDKIVGLCNCAPGVCNAIRTSQLYNTPNMSASAYRAHVDKTKCVACGKCVEVCPVGAAKLGQKLCTKHGEVTYPVTELPDAKSWGPEHWNYNYRETSKINCYETGTSPCKTACPVHLSVQGYIKMAAEGRYLDALKLIKQDNPFPAVCGSVCNRRCEDRCTRGTIDQPLAIDEIKKFLAAQELKAESRYVPLCENGEGKFFPQKVAVIGAGPAGMSAAYFLRREGYPVTVFEKEKAPGGMLTYGIPSFRLEKDVLDAEIDVLRQMGVEFECGVEVGKDTTIQKLREEGYKAFFLAIGMQGGRKTGVPGEDAEGVETGVDFLRRINHDHSIRLSGRTVVIGGGNVAVDVARTAVRAGSDKVTMLCLEAPDEMRASREEVEEARSEGIDVKNSWGPKEILTKDGKVCGITFKKCTAVFDSQKHFNPSYDENETITLECENVLLSIGQSVIWGDLLKGTRVELNGNGTARADKVTLQTAEPDIFVGGDVYHGARFAIDAIADGREGMVSINRFVHPGQSLTINRDLRAFIELDRDDIEVEGFDNAKRQIPGHKAGIATQTFEDLRIPLTEEQVKTEAARCLGCGATTVDDNRCIGCGLCTTKCNFDAIHLTRDVPAASDMYKAEQKFGQIGKYAISRGVKIVRSKLGKD</sequence>
<dbReference type="AlphaFoldDB" id="A0A6L5X3J0"/>
<dbReference type="PROSITE" id="PS51379">
    <property type="entry name" value="4FE4S_FER_2"/>
    <property type="match status" value="2"/>
</dbReference>
<dbReference type="PANTHER" id="PTHR42783:SF3">
    <property type="entry name" value="GLUTAMATE SYNTHASE [NADPH] SMALL CHAIN-RELATED"/>
    <property type="match status" value="1"/>
</dbReference>
<dbReference type="GO" id="GO:0016491">
    <property type="term" value="F:oxidoreductase activity"/>
    <property type="evidence" value="ECO:0007669"/>
    <property type="project" value="InterPro"/>
</dbReference>
<dbReference type="Gene3D" id="3.50.50.60">
    <property type="entry name" value="FAD/NAD(P)-binding domain"/>
    <property type="match status" value="2"/>
</dbReference>
<feature type="domain" description="4Fe-4S ferredoxin-type" evidence="4">
    <location>
        <begin position="308"/>
        <end position="337"/>
    </location>
</feature>
<dbReference type="EMBL" id="VULZ01000001">
    <property type="protein sequence ID" value="MSS13536.1"/>
    <property type="molecule type" value="Genomic_DNA"/>
</dbReference>
<gene>
    <name evidence="5" type="ORF">FYJ35_00455</name>
</gene>
<evidence type="ECO:0000256" key="3">
    <source>
        <dbReference type="ARBA" id="ARBA00023014"/>
    </source>
</evidence>
<dbReference type="GO" id="GO:0046872">
    <property type="term" value="F:metal ion binding"/>
    <property type="evidence" value="ECO:0007669"/>
    <property type="project" value="UniProtKB-KW"/>
</dbReference>
<dbReference type="InterPro" id="IPR023753">
    <property type="entry name" value="FAD/NAD-binding_dom"/>
</dbReference>
<feature type="domain" description="4Fe-4S ferredoxin-type" evidence="4">
    <location>
        <begin position="855"/>
        <end position="884"/>
    </location>
</feature>
<reference evidence="5 6" key="1">
    <citation type="submission" date="2019-08" db="EMBL/GenBank/DDBJ databases">
        <title>In-depth cultivation of the pig gut microbiome towards novel bacterial diversity and tailored functional studies.</title>
        <authorList>
            <person name="Wylensek D."/>
            <person name="Hitch T.C.A."/>
            <person name="Clavel T."/>
        </authorList>
    </citation>
    <scope>NUCLEOTIDE SEQUENCE [LARGE SCALE GENOMIC DNA]</scope>
    <source>
        <strain evidence="5 6">Oil+RF-744-WCA-WT-11</strain>
    </source>
</reference>
<dbReference type="PROSITE" id="PS00198">
    <property type="entry name" value="4FE4S_FER_1"/>
    <property type="match status" value="1"/>
</dbReference>
<evidence type="ECO:0000313" key="6">
    <source>
        <dbReference type="Proteomes" id="UP000481852"/>
    </source>
</evidence>
<organism evidence="5 6">
    <name type="scientific">Porcincola intestinalis</name>
    <dbReference type="NCBI Taxonomy" id="2606632"/>
    <lineage>
        <taxon>Bacteria</taxon>
        <taxon>Bacillati</taxon>
        <taxon>Bacillota</taxon>
        <taxon>Clostridia</taxon>
        <taxon>Lachnospirales</taxon>
        <taxon>Lachnospiraceae</taxon>
        <taxon>Porcincola</taxon>
    </lineage>
</organism>
<evidence type="ECO:0000313" key="5">
    <source>
        <dbReference type="EMBL" id="MSS13536.1"/>
    </source>
</evidence>
<accession>A0A6L5X3J0</accession>
<comment type="caution">
    <text evidence="5">The sequence shown here is derived from an EMBL/GenBank/DDBJ whole genome shotgun (WGS) entry which is preliminary data.</text>
</comment>
<dbReference type="Pfam" id="PF00037">
    <property type="entry name" value="Fer4"/>
    <property type="match status" value="2"/>
</dbReference>
<dbReference type="InterPro" id="IPR009051">
    <property type="entry name" value="Helical_ferredxn"/>
</dbReference>
<keyword evidence="2" id="KW-0408">Iron</keyword>
<evidence type="ECO:0000259" key="4">
    <source>
        <dbReference type="PROSITE" id="PS51379"/>
    </source>
</evidence>
<evidence type="ECO:0000256" key="1">
    <source>
        <dbReference type="ARBA" id="ARBA00022723"/>
    </source>
</evidence>
<keyword evidence="1" id="KW-0479">Metal-binding</keyword>
<dbReference type="InterPro" id="IPR028261">
    <property type="entry name" value="DPD_II"/>
</dbReference>
<dbReference type="Pfam" id="PF14691">
    <property type="entry name" value="Fer4_20"/>
    <property type="match status" value="1"/>
</dbReference>
<protein>
    <submittedName>
        <fullName evidence="5">FAD-dependent oxidoreductase</fullName>
    </submittedName>
</protein>
<dbReference type="SUPFAM" id="SSF46548">
    <property type="entry name" value="alpha-helical ferredoxin"/>
    <property type="match status" value="2"/>
</dbReference>
<dbReference type="SUPFAM" id="SSF54862">
    <property type="entry name" value="4Fe-4S ferredoxins"/>
    <property type="match status" value="1"/>
</dbReference>
<dbReference type="PANTHER" id="PTHR42783">
    <property type="entry name" value="GLUTAMATE SYNTHASE [NADPH] SMALL CHAIN"/>
    <property type="match status" value="1"/>
</dbReference>
<keyword evidence="3" id="KW-0411">Iron-sulfur</keyword>
<dbReference type="Gene3D" id="3.30.70.20">
    <property type="match status" value="2"/>
</dbReference>
<dbReference type="SUPFAM" id="SSF51971">
    <property type="entry name" value="Nucleotide-binding domain"/>
    <property type="match status" value="1"/>
</dbReference>
<proteinExistence type="predicted"/>
<keyword evidence="6" id="KW-1185">Reference proteome</keyword>
<dbReference type="Gene3D" id="1.10.1060.10">
    <property type="entry name" value="Alpha-helical ferredoxin"/>
    <property type="match status" value="1"/>
</dbReference>
<evidence type="ECO:0000256" key="2">
    <source>
        <dbReference type="ARBA" id="ARBA00023004"/>
    </source>
</evidence>
<dbReference type="InterPro" id="IPR017900">
    <property type="entry name" value="4Fe4S_Fe_S_CS"/>
</dbReference>
<name>A0A6L5X3J0_9FIRM</name>
<dbReference type="InterPro" id="IPR017896">
    <property type="entry name" value="4Fe4S_Fe-S-bd"/>
</dbReference>
<dbReference type="InterPro" id="IPR036188">
    <property type="entry name" value="FAD/NAD-bd_sf"/>
</dbReference>
<dbReference type="Pfam" id="PF07992">
    <property type="entry name" value="Pyr_redox_2"/>
    <property type="match status" value="1"/>
</dbReference>